<dbReference type="EC" id="5.6.2.3" evidence="9"/>
<keyword evidence="1 9" id="KW-0547">Nucleotide-binding</keyword>
<evidence type="ECO:0000259" key="11">
    <source>
        <dbReference type="Pfam" id="PF05970"/>
    </source>
</evidence>
<evidence type="ECO:0000313" key="14">
    <source>
        <dbReference type="Proteomes" id="UP000297245"/>
    </source>
</evidence>
<feature type="domain" description="DNA helicase Pif1-like 2B" evidence="12">
    <location>
        <begin position="293"/>
        <end position="327"/>
    </location>
</feature>
<feature type="domain" description="DNA helicase Pif1-like DEAD-box helicase" evidence="11">
    <location>
        <begin position="3"/>
        <end position="217"/>
    </location>
</feature>
<keyword evidence="8" id="KW-0413">Isomerase</keyword>
<dbReference type="SUPFAM" id="SSF52540">
    <property type="entry name" value="P-loop containing nucleoside triphosphate hydrolases"/>
    <property type="match status" value="2"/>
</dbReference>
<comment type="cofactor">
    <cofactor evidence="9">
        <name>Mg(2+)</name>
        <dbReference type="ChEBI" id="CHEBI:18420"/>
    </cofactor>
</comment>
<dbReference type="Proteomes" id="UP000297245">
    <property type="component" value="Unassembled WGS sequence"/>
</dbReference>
<feature type="non-terminal residue" evidence="13">
    <location>
        <position position="482"/>
    </location>
</feature>
<comment type="similarity">
    <text evidence="9">Belongs to the helicase family.</text>
</comment>
<accession>A0A4S8MT89</accession>
<dbReference type="EMBL" id="ML179045">
    <property type="protein sequence ID" value="THV06111.1"/>
    <property type="molecule type" value="Genomic_DNA"/>
</dbReference>
<dbReference type="Pfam" id="PF21530">
    <property type="entry name" value="Pif1_2B_dom"/>
    <property type="match status" value="1"/>
</dbReference>
<dbReference type="GO" id="GO:0006310">
    <property type="term" value="P:DNA recombination"/>
    <property type="evidence" value="ECO:0007669"/>
    <property type="project" value="UniProtKB-KW"/>
</dbReference>
<evidence type="ECO:0000256" key="10">
    <source>
        <dbReference type="SAM" id="MobiDB-lite"/>
    </source>
</evidence>
<keyword evidence="6" id="KW-0238">DNA-binding</keyword>
<evidence type="ECO:0000256" key="7">
    <source>
        <dbReference type="ARBA" id="ARBA00023204"/>
    </source>
</evidence>
<evidence type="ECO:0000259" key="12">
    <source>
        <dbReference type="Pfam" id="PF21530"/>
    </source>
</evidence>
<keyword evidence="5 9" id="KW-0067">ATP-binding</keyword>
<dbReference type="GO" id="GO:0000723">
    <property type="term" value="P:telomere maintenance"/>
    <property type="evidence" value="ECO:0007669"/>
    <property type="project" value="InterPro"/>
</dbReference>
<dbReference type="AlphaFoldDB" id="A0A4S8MT89"/>
<evidence type="ECO:0000256" key="5">
    <source>
        <dbReference type="ARBA" id="ARBA00022840"/>
    </source>
</evidence>
<keyword evidence="2 9" id="KW-0227">DNA damage</keyword>
<evidence type="ECO:0000256" key="6">
    <source>
        <dbReference type="ARBA" id="ARBA00023125"/>
    </source>
</evidence>
<dbReference type="PANTHER" id="PTHR47642:SF5">
    <property type="entry name" value="ATP-DEPENDENT DNA HELICASE"/>
    <property type="match status" value="1"/>
</dbReference>
<keyword evidence="4 9" id="KW-0347">Helicase</keyword>
<protein>
    <recommendedName>
        <fullName evidence="9">ATP-dependent DNA helicase</fullName>
        <ecNumber evidence="9">5.6.2.3</ecNumber>
    </recommendedName>
</protein>
<feature type="non-terminal residue" evidence="13">
    <location>
        <position position="1"/>
    </location>
</feature>
<evidence type="ECO:0000256" key="2">
    <source>
        <dbReference type="ARBA" id="ARBA00022763"/>
    </source>
</evidence>
<evidence type="ECO:0000313" key="13">
    <source>
        <dbReference type="EMBL" id="THV06111.1"/>
    </source>
</evidence>
<dbReference type="InterPro" id="IPR010285">
    <property type="entry name" value="DNA_helicase_pif1-like_DEAD"/>
</dbReference>
<comment type="catalytic activity">
    <reaction evidence="9">
        <text>ATP + H2O = ADP + phosphate + H(+)</text>
        <dbReference type="Rhea" id="RHEA:13065"/>
        <dbReference type="ChEBI" id="CHEBI:15377"/>
        <dbReference type="ChEBI" id="CHEBI:15378"/>
        <dbReference type="ChEBI" id="CHEBI:30616"/>
        <dbReference type="ChEBI" id="CHEBI:43474"/>
        <dbReference type="ChEBI" id="CHEBI:456216"/>
        <dbReference type="EC" id="5.6.2.3"/>
    </reaction>
</comment>
<dbReference type="GO" id="GO:0005524">
    <property type="term" value="F:ATP binding"/>
    <property type="evidence" value="ECO:0007669"/>
    <property type="project" value="UniProtKB-KW"/>
</dbReference>
<keyword evidence="7 9" id="KW-0234">DNA repair</keyword>
<dbReference type="CDD" id="cd18809">
    <property type="entry name" value="SF1_C_RecD"/>
    <property type="match status" value="1"/>
</dbReference>
<keyword evidence="9" id="KW-0233">DNA recombination</keyword>
<feature type="region of interest" description="Disordered" evidence="10">
    <location>
        <begin position="344"/>
        <end position="366"/>
    </location>
</feature>
<dbReference type="InterPro" id="IPR051055">
    <property type="entry name" value="PIF1_helicase"/>
</dbReference>
<dbReference type="GO" id="GO:0006281">
    <property type="term" value="P:DNA repair"/>
    <property type="evidence" value="ECO:0007669"/>
    <property type="project" value="UniProtKB-KW"/>
</dbReference>
<evidence type="ECO:0000256" key="8">
    <source>
        <dbReference type="ARBA" id="ARBA00023235"/>
    </source>
</evidence>
<reference evidence="13 14" key="1">
    <citation type="journal article" date="2019" name="Nat. Ecol. Evol.">
        <title>Megaphylogeny resolves global patterns of mushroom evolution.</title>
        <authorList>
            <person name="Varga T."/>
            <person name="Krizsan K."/>
            <person name="Foldi C."/>
            <person name="Dima B."/>
            <person name="Sanchez-Garcia M."/>
            <person name="Sanchez-Ramirez S."/>
            <person name="Szollosi G.J."/>
            <person name="Szarkandi J.G."/>
            <person name="Papp V."/>
            <person name="Albert L."/>
            <person name="Andreopoulos W."/>
            <person name="Angelini C."/>
            <person name="Antonin V."/>
            <person name="Barry K.W."/>
            <person name="Bougher N.L."/>
            <person name="Buchanan P."/>
            <person name="Buyck B."/>
            <person name="Bense V."/>
            <person name="Catcheside P."/>
            <person name="Chovatia M."/>
            <person name="Cooper J."/>
            <person name="Damon W."/>
            <person name="Desjardin D."/>
            <person name="Finy P."/>
            <person name="Geml J."/>
            <person name="Haridas S."/>
            <person name="Hughes K."/>
            <person name="Justo A."/>
            <person name="Karasinski D."/>
            <person name="Kautmanova I."/>
            <person name="Kiss B."/>
            <person name="Kocsube S."/>
            <person name="Kotiranta H."/>
            <person name="LaButti K.M."/>
            <person name="Lechner B.E."/>
            <person name="Liimatainen K."/>
            <person name="Lipzen A."/>
            <person name="Lukacs Z."/>
            <person name="Mihaltcheva S."/>
            <person name="Morgado L.N."/>
            <person name="Niskanen T."/>
            <person name="Noordeloos M.E."/>
            <person name="Ohm R.A."/>
            <person name="Ortiz-Santana B."/>
            <person name="Ovrebo C."/>
            <person name="Racz N."/>
            <person name="Riley R."/>
            <person name="Savchenko A."/>
            <person name="Shiryaev A."/>
            <person name="Soop K."/>
            <person name="Spirin V."/>
            <person name="Szebenyi C."/>
            <person name="Tomsovsky M."/>
            <person name="Tulloss R.E."/>
            <person name="Uehling J."/>
            <person name="Grigoriev I.V."/>
            <person name="Vagvolgyi C."/>
            <person name="Papp T."/>
            <person name="Martin F.M."/>
            <person name="Miettinen O."/>
            <person name="Hibbett D.S."/>
            <person name="Nagy L.G."/>
        </authorList>
    </citation>
    <scope>NUCLEOTIDE SEQUENCE [LARGE SCALE GENOMIC DNA]</scope>
    <source>
        <strain evidence="13 14">CBS 962.96</strain>
    </source>
</reference>
<dbReference type="OrthoDB" id="432234at2759"/>
<evidence type="ECO:0000256" key="1">
    <source>
        <dbReference type="ARBA" id="ARBA00022741"/>
    </source>
</evidence>
<evidence type="ECO:0000256" key="4">
    <source>
        <dbReference type="ARBA" id="ARBA00022806"/>
    </source>
</evidence>
<dbReference type="InterPro" id="IPR049163">
    <property type="entry name" value="Pif1-like_2B_dom"/>
</dbReference>
<dbReference type="CDD" id="cd18037">
    <property type="entry name" value="DEXSc_Pif1_like"/>
    <property type="match status" value="1"/>
</dbReference>
<dbReference type="Pfam" id="PF05970">
    <property type="entry name" value="PIF1"/>
    <property type="match status" value="1"/>
</dbReference>
<evidence type="ECO:0000256" key="9">
    <source>
        <dbReference type="RuleBase" id="RU363044"/>
    </source>
</evidence>
<dbReference type="PANTHER" id="PTHR47642">
    <property type="entry name" value="ATP-DEPENDENT DNA HELICASE"/>
    <property type="match status" value="1"/>
</dbReference>
<sequence>VVLSPEQQNVLDLVKRGENVFFTGPAGTGKSVLLREIVKALRTKYQGDSMAIAVTAPTGIAGLNIGGGTIHSFSGIRLGKEKVEKLANSIYHNKLASERWKKVRTLIIDESKYPSYGISMLDGRIFDKIEYVARFVREDGRPFGGVQLVLSGDFCQLPPVPDESHRFRMPSTFSFDAESWTRCIPRPPVYLTRVFRQRDSRFIDLLGQMRIGKLSQEHIRLLLSLSRPLRYPDGIEPSYLFPLRAEVDACNQSRLQALKSPAVTYEAMESAGVDVFGQLIDKESALKLLDRLVAPRTITLKAGAQVMLIKNVALGLVNGSCGKIIEFITVHEAMKRHIQIAEMKNQKQQDDIPGSSPPKRDHPPQELVPIGEAIFSNTQEWPLVQFTSGDLLLCAPLDFSVEGFIGNVEAKRIQVPLILSWALSIHKSQGQTLQRVKIDLGRVFEMGQAYVAISRATTMDDLEIVNFNPTKVEAHPRVIAWQ</sequence>
<dbReference type="GO" id="GO:0016887">
    <property type="term" value="F:ATP hydrolysis activity"/>
    <property type="evidence" value="ECO:0007669"/>
    <property type="project" value="RHEA"/>
</dbReference>
<keyword evidence="14" id="KW-1185">Reference proteome</keyword>
<dbReference type="Gene3D" id="3.40.50.300">
    <property type="entry name" value="P-loop containing nucleotide triphosphate hydrolases"/>
    <property type="match status" value="1"/>
</dbReference>
<organism evidence="13 14">
    <name type="scientific">Dendrothele bispora (strain CBS 962.96)</name>
    <dbReference type="NCBI Taxonomy" id="1314807"/>
    <lineage>
        <taxon>Eukaryota</taxon>
        <taxon>Fungi</taxon>
        <taxon>Dikarya</taxon>
        <taxon>Basidiomycota</taxon>
        <taxon>Agaricomycotina</taxon>
        <taxon>Agaricomycetes</taxon>
        <taxon>Agaricomycetidae</taxon>
        <taxon>Agaricales</taxon>
        <taxon>Agaricales incertae sedis</taxon>
        <taxon>Dendrothele</taxon>
    </lineage>
</organism>
<dbReference type="GO" id="GO:0043139">
    <property type="term" value="F:5'-3' DNA helicase activity"/>
    <property type="evidence" value="ECO:0007669"/>
    <property type="project" value="UniProtKB-EC"/>
</dbReference>
<dbReference type="InterPro" id="IPR027417">
    <property type="entry name" value="P-loop_NTPase"/>
</dbReference>
<proteinExistence type="inferred from homology"/>
<gene>
    <name evidence="13" type="ORF">K435DRAFT_627364</name>
</gene>
<keyword evidence="3 9" id="KW-0378">Hydrolase</keyword>
<evidence type="ECO:0000256" key="3">
    <source>
        <dbReference type="ARBA" id="ARBA00022801"/>
    </source>
</evidence>
<name>A0A4S8MT89_DENBC</name>